<feature type="transmembrane region" description="Helical" evidence="1">
    <location>
        <begin position="6"/>
        <end position="25"/>
    </location>
</feature>
<keyword evidence="3" id="KW-1185">Reference proteome</keyword>
<feature type="transmembrane region" description="Helical" evidence="1">
    <location>
        <begin position="62"/>
        <end position="84"/>
    </location>
</feature>
<reference evidence="3" key="1">
    <citation type="journal article" date="2019" name="Int. J. Syst. Evol. Microbiol.">
        <title>The Global Catalogue of Microorganisms (GCM) 10K type strain sequencing project: providing services to taxonomists for standard genome sequencing and annotation.</title>
        <authorList>
            <consortium name="The Broad Institute Genomics Platform"/>
            <consortium name="The Broad Institute Genome Sequencing Center for Infectious Disease"/>
            <person name="Wu L."/>
            <person name="Ma J."/>
        </authorList>
    </citation>
    <scope>NUCLEOTIDE SEQUENCE [LARGE SCALE GENOMIC DNA]</scope>
    <source>
        <strain evidence="3">CGMCC 4.7466</strain>
    </source>
</reference>
<gene>
    <name evidence="2" type="ORF">ACFPFU_16500</name>
</gene>
<comment type="caution">
    <text evidence="2">The sequence shown here is derived from an EMBL/GenBank/DDBJ whole genome shotgun (WGS) entry which is preliminary data.</text>
</comment>
<organism evidence="2 3">
    <name type="scientific">Negadavirga shengliensis</name>
    <dbReference type="NCBI Taxonomy" id="1389218"/>
    <lineage>
        <taxon>Bacteria</taxon>
        <taxon>Pseudomonadati</taxon>
        <taxon>Bacteroidota</taxon>
        <taxon>Cytophagia</taxon>
        <taxon>Cytophagales</taxon>
        <taxon>Cyclobacteriaceae</taxon>
        <taxon>Negadavirga</taxon>
    </lineage>
</organism>
<name>A0ABV9T3J7_9BACT</name>
<sequence length="358" mass="42223">MTPEFIIEICVAIDIAILSIAYPIIIDKISGIGDKYSSEYIPVLFNNEFPQKALKIKIKNKVYGSPVFKLTIFATLFSFIFLIFKFEPLFGWNNWFINNSAKLTVLFLTIILIVFFFMWLGKVALYNGKSKTLLTYLISNYIKSKADSELRSYNLKAINELAFYAIEKQDEHLQKTLLEFYYSVFANIRKNHDKSNPLVYPIDFYFLVNKLNEIAVENETKLRAIEHRAVSGVWLLGEDFEEISISEETYSWLWKNIYTICDNPRLIKMFWANSSQYFDYRLKAVLADYSSHEENVIINNQDQINKRNQERNRFLEFHYALGGLLVYREEYRTINYLLEYSQSEPPKYVLLPQTMCSR</sequence>
<dbReference type="RefSeq" id="WP_377066022.1">
    <property type="nucleotide sequence ID" value="NZ_JBHSJJ010000009.1"/>
</dbReference>
<keyword evidence="1" id="KW-0812">Transmembrane</keyword>
<proteinExistence type="predicted"/>
<evidence type="ECO:0008006" key="4">
    <source>
        <dbReference type="Google" id="ProtNLM"/>
    </source>
</evidence>
<evidence type="ECO:0000256" key="1">
    <source>
        <dbReference type="SAM" id="Phobius"/>
    </source>
</evidence>
<feature type="transmembrane region" description="Helical" evidence="1">
    <location>
        <begin position="104"/>
        <end position="125"/>
    </location>
</feature>
<keyword evidence="1" id="KW-0472">Membrane</keyword>
<evidence type="ECO:0000313" key="2">
    <source>
        <dbReference type="EMBL" id="MFC4873303.1"/>
    </source>
</evidence>
<evidence type="ECO:0000313" key="3">
    <source>
        <dbReference type="Proteomes" id="UP001595818"/>
    </source>
</evidence>
<dbReference type="Proteomes" id="UP001595818">
    <property type="component" value="Unassembled WGS sequence"/>
</dbReference>
<protein>
    <recommendedName>
        <fullName evidence="4">Phage abortive infection protein</fullName>
    </recommendedName>
</protein>
<accession>A0ABV9T3J7</accession>
<keyword evidence="1" id="KW-1133">Transmembrane helix</keyword>
<dbReference type="EMBL" id="JBHSJJ010000009">
    <property type="protein sequence ID" value="MFC4873303.1"/>
    <property type="molecule type" value="Genomic_DNA"/>
</dbReference>